<dbReference type="AlphaFoldDB" id="A0A7X0NGI1"/>
<sequence length="195" mass="22001">MFTKKFVKDRAKALKIADNLSLTTVVLVGLLCFTTYHAMTNKVILEIIPPHLDEKVSMAYNSVSESYHIKYGLFTAISMGNVTPTSVMTTIEALEYSFTPGLYHRVKATLQEQGAVLKKSGSTLEFKPKTWEYEPETNKTFITGGQTLRPLNGQPTAKTVTYEFIIEVNNYVPFIKSFDLYDGVAHNQRWISENS</sequence>
<dbReference type="RefSeq" id="WP_184423852.1">
    <property type="nucleotide sequence ID" value="NZ_BAABLB010000049.1"/>
</dbReference>
<evidence type="ECO:0000256" key="1">
    <source>
        <dbReference type="SAM" id="Phobius"/>
    </source>
</evidence>
<protein>
    <recommendedName>
        <fullName evidence="4">Conjugal transfer protein TraE</fullName>
    </recommendedName>
</protein>
<feature type="transmembrane region" description="Helical" evidence="1">
    <location>
        <begin position="20"/>
        <end position="39"/>
    </location>
</feature>
<evidence type="ECO:0000313" key="2">
    <source>
        <dbReference type="EMBL" id="MBB6543041.1"/>
    </source>
</evidence>
<keyword evidence="1" id="KW-0812">Transmembrane</keyword>
<evidence type="ECO:0008006" key="4">
    <source>
        <dbReference type="Google" id="ProtNLM"/>
    </source>
</evidence>
<dbReference type="InterPro" id="IPR007973">
    <property type="entry name" value="Pilus_assembly_TraE"/>
</dbReference>
<organism evidence="2 3">
    <name type="scientific">Thalassotalea piscium</name>
    <dbReference type="NCBI Taxonomy" id="1230533"/>
    <lineage>
        <taxon>Bacteria</taxon>
        <taxon>Pseudomonadati</taxon>
        <taxon>Pseudomonadota</taxon>
        <taxon>Gammaproteobacteria</taxon>
        <taxon>Alteromonadales</taxon>
        <taxon>Colwelliaceae</taxon>
        <taxon>Thalassotalea</taxon>
    </lineage>
</organism>
<proteinExistence type="predicted"/>
<comment type="caution">
    <text evidence="2">The sequence shown here is derived from an EMBL/GenBank/DDBJ whole genome shotgun (WGS) entry which is preliminary data.</text>
</comment>
<evidence type="ECO:0000313" key="3">
    <source>
        <dbReference type="Proteomes" id="UP000537141"/>
    </source>
</evidence>
<name>A0A7X0NGI1_9GAMM</name>
<dbReference type="EMBL" id="JACHHU010000010">
    <property type="protein sequence ID" value="MBB6543041.1"/>
    <property type="molecule type" value="Genomic_DNA"/>
</dbReference>
<dbReference type="Proteomes" id="UP000537141">
    <property type="component" value="Unassembled WGS sequence"/>
</dbReference>
<gene>
    <name evidence="2" type="ORF">HNQ55_001548</name>
</gene>
<reference evidence="2 3" key="1">
    <citation type="submission" date="2020-08" db="EMBL/GenBank/DDBJ databases">
        <title>Genomic Encyclopedia of Type Strains, Phase IV (KMG-IV): sequencing the most valuable type-strain genomes for metagenomic binning, comparative biology and taxonomic classification.</title>
        <authorList>
            <person name="Goeker M."/>
        </authorList>
    </citation>
    <scope>NUCLEOTIDE SEQUENCE [LARGE SCALE GENOMIC DNA]</scope>
    <source>
        <strain evidence="2 3">DSM 26287</strain>
    </source>
</reference>
<accession>A0A7X0NGI1</accession>
<keyword evidence="1" id="KW-1133">Transmembrane helix</keyword>
<keyword evidence="1" id="KW-0472">Membrane</keyword>
<keyword evidence="3" id="KW-1185">Reference proteome</keyword>
<dbReference type="Pfam" id="PF05309">
    <property type="entry name" value="TraE"/>
    <property type="match status" value="1"/>
</dbReference>